<protein>
    <submittedName>
        <fullName evidence="1">Uncharacterized protein</fullName>
    </submittedName>
</protein>
<accession>A0A5B1BZ86</accession>
<dbReference type="Proteomes" id="UP000323225">
    <property type="component" value="Unassembled WGS sequence"/>
</dbReference>
<proteinExistence type="predicted"/>
<organism evidence="1 2">
    <name type="scientific">Vibrio cholerae</name>
    <dbReference type="NCBI Taxonomy" id="666"/>
    <lineage>
        <taxon>Bacteria</taxon>
        <taxon>Pseudomonadati</taxon>
        <taxon>Pseudomonadota</taxon>
        <taxon>Gammaproteobacteria</taxon>
        <taxon>Vibrionales</taxon>
        <taxon>Vibrionaceae</taxon>
        <taxon>Vibrio</taxon>
    </lineage>
</organism>
<reference evidence="1 2" key="1">
    <citation type="submission" date="2019-09" db="EMBL/GenBank/DDBJ databases">
        <authorList>
            <person name="Kritzky A."/>
            <person name="Schelkanova E.Y."/>
            <person name="Alkhova Z.V."/>
            <person name="Smirnova N.I."/>
        </authorList>
    </citation>
    <scope>NUCLEOTIDE SEQUENCE [LARGE SCALE GENOMIC DNA]</scope>
    <source>
        <strain evidence="1 2">M1526</strain>
    </source>
</reference>
<evidence type="ECO:0000313" key="1">
    <source>
        <dbReference type="EMBL" id="KAA1253676.1"/>
    </source>
</evidence>
<gene>
    <name evidence="1" type="ORF">F0M16_16505</name>
</gene>
<dbReference type="AlphaFoldDB" id="A0A5B1BZ86"/>
<sequence>MSFEIYKTKYQYCISSKNLLHITKQNFGYVPGYDEFMRSEAETLIQTNDILGYKTDAEENYWINNGCPTIFVEDKDLINDLFIAKYKTGLNAMLAAPFPIFSFSFPNKTVINGVELPPCLVCLSGEANIYENMTTPYDEKYLGAEFTPKPLTNRTYLSISYRTKDGYLMNKSVIIEEVMDIINDMNEMGDAKCFLYDQSLNELESKMILTLTKIVAGLLIYHSATEGKGLRKGFPSKTVKLPKQTTRVNYIGMSLSNCNEYTPKQKGSSNSGGYKILSRESFFRNLQAERYYQGKFQNEPKGSRWVYVSGINRDVDEYTQGKA</sequence>
<evidence type="ECO:0000313" key="2">
    <source>
        <dbReference type="Proteomes" id="UP000323225"/>
    </source>
</evidence>
<comment type="caution">
    <text evidence="1">The sequence shown here is derived from an EMBL/GenBank/DDBJ whole genome shotgun (WGS) entry which is preliminary data.</text>
</comment>
<dbReference type="EMBL" id="VUAA01000019">
    <property type="protein sequence ID" value="KAA1253676.1"/>
    <property type="molecule type" value="Genomic_DNA"/>
</dbReference>
<name>A0A5B1BZ86_VIBCL</name>